<name>A0ABY3ZRK1_9RHOB</name>
<feature type="compositionally biased region" description="Polar residues" evidence="3">
    <location>
        <begin position="402"/>
        <end position="413"/>
    </location>
</feature>
<dbReference type="InterPro" id="IPR000989">
    <property type="entry name" value="Rep"/>
</dbReference>
<keyword evidence="4" id="KW-0614">Plasmid</keyword>
<reference evidence="5" key="1">
    <citation type="journal article" date="2022" name="Microorganisms">
        <title>Beyond the ABCs#Discovery of Three New Plasmid Types in Rhodobacterales (RepQ, RepY, RepW).</title>
        <authorList>
            <person name="Freese H.M."/>
            <person name="Ringel V."/>
            <person name="Overmann J."/>
            <person name="Petersen J."/>
        </authorList>
    </citation>
    <scope>NUCLEOTIDE SEQUENCE [LARGE SCALE GENOMIC DNA]</scope>
    <source>
        <strain evidence="5">DSM 109990</strain>
        <plasmid evidence="5">pDSM109990_i</plasmid>
    </source>
</reference>
<sequence>MLSNQGAEKAPLGIYGGMVGRSASDPSASDVEKAPNWQERRRTIWALSRTAASLLYPAGTSKEDLKGVATCRWAVQSKAVGVDVHLSDYQESGQRRASFGGLQTCGLVWKCPACAARISETRRRQVNAGLEWAKEQGYRIAMMTLTARHGDGDELAALLSAMKGAKKRLHQHRAWKRLKPQVVAMLTATEVTHGRNGWHPHFHVVVIVKTKEAEAALADMGDPWRGALRAEGLDGAAAAFDIQDASAAGRYVAKWGAGEELTMSGRKTAKGKGRTPLQLLEAHKAGNEDAGELWLEYAAAFHRRTQLDGLKKLVDLAGLDDVTDAEAAQDEAQDGQERDQEPVTNIDSDTWRQKARKRRTDILDAAETDGAAGVWSVIHGPGARCDIARPPPPKPGGLIEQLMSSVQRPRQGP</sequence>
<proteinExistence type="inferred from homology"/>
<evidence type="ECO:0000256" key="1">
    <source>
        <dbReference type="ARBA" id="ARBA00008909"/>
    </source>
</evidence>
<dbReference type="EMBL" id="CP085153">
    <property type="protein sequence ID" value="UOA17253.1"/>
    <property type="molecule type" value="Genomic_DNA"/>
</dbReference>
<geneLocation type="plasmid" evidence="4 5">
    <name>pDSM109990_i</name>
</geneLocation>
<organism evidence="4 5">
    <name type="scientific">Sulfitobacter dubius</name>
    <dbReference type="NCBI Taxonomy" id="218673"/>
    <lineage>
        <taxon>Bacteria</taxon>
        <taxon>Pseudomonadati</taxon>
        <taxon>Pseudomonadota</taxon>
        <taxon>Alphaproteobacteria</taxon>
        <taxon>Rhodobacterales</taxon>
        <taxon>Roseobacteraceae</taxon>
        <taxon>Sulfitobacter</taxon>
    </lineage>
</organism>
<evidence type="ECO:0000256" key="3">
    <source>
        <dbReference type="SAM" id="MobiDB-lite"/>
    </source>
</evidence>
<evidence type="ECO:0000256" key="2">
    <source>
        <dbReference type="ARBA" id="ARBA00022705"/>
    </source>
</evidence>
<gene>
    <name evidence="4" type="primary">repW</name>
    <name evidence="4" type="ORF">DSM109990_04152</name>
</gene>
<evidence type="ECO:0000313" key="5">
    <source>
        <dbReference type="Proteomes" id="UP000831019"/>
    </source>
</evidence>
<dbReference type="Proteomes" id="UP000831019">
    <property type="component" value="Plasmid pDSM109990_i"/>
</dbReference>
<accession>A0ABY3ZRK1</accession>
<feature type="region of interest" description="Disordered" evidence="3">
    <location>
        <begin position="381"/>
        <end position="413"/>
    </location>
</feature>
<dbReference type="Pfam" id="PF01446">
    <property type="entry name" value="Rep_1"/>
    <property type="match status" value="1"/>
</dbReference>
<feature type="region of interest" description="Disordered" evidence="3">
    <location>
        <begin position="326"/>
        <end position="352"/>
    </location>
</feature>
<keyword evidence="5" id="KW-1185">Reference proteome</keyword>
<dbReference type="RefSeq" id="WP_243264031.1">
    <property type="nucleotide sequence ID" value="NZ_CP085153.1"/>
</dbReference>
<comment type="similarity">
    <text evidence="1">Belongs to the Gram-positive plasmids replication protein type 1 family.</text>
</comment>
<keyword evidence="2" id="KW-0235">DNA replication</keyword>
<protein>
    <submittedName>
        <fullName evidence="4">Plasmid replication protein RepW</fullName>
    </submittedName>
</protein>
<evidence type="ECO:0000313" key="4">
    <source>
        <dbReference type="EMBL" id="UOA17253.1"/>
    </source>
</evidence>